<evidence type="ECO:0000256" key="1">
    <source>
        <dbReference type="SAM" id="Phobius"/>
    </source>
</evidence>
<name>A0A0G2T821_HCMV</name>
<reference evidence="2 3" key="1">
    <citation type="journal article" date="2015" name="J. Virol.">
        <title>High-throughput analysis of human cytomegalovirus genome diversity highlights the widespread occurrence of gene-disrupting mutations and pervasive recombination.</title>
        <authorList>
            <person name="Sijmons S."/>
            <person name="Thys K."/>
            <person name="Mbong Ngwese M."/>
            <person name="Van Damme E."/>
            <person name="Dvorak J."/>
            <person name="Van Loock M."/>
            <person name="Li G."/>
            <person name="Tachezy R."/>
            <person name="Busson L."/>
            <person name="Aerssens J."/>
            <person name="Van Ranst M."/>
            <person name="Maes P."/>
        </authorList>
    </citation>
    <scope>NUCLEOTIDE SEQUENCE [LARGE SCALE GENOMIC DNA]</scope>
    <source>
        <strain evidence="2">BE/9/2011</strain>
    </source>
</reference>
<dbReference type="InterPro" id="IPR035142">
    <property type="entry name" value="UL20"/>
</dbReference>
<proteinExistence type="predicted"/>
<protein>
    <submittedName>
        <fullName evidence="2">Membrane protein UL20</fullName>
    </submittedName>
</protein>
<organism evidence="2 3">
    <name type="scientific">Human cytomegalovirus</name>
    <name type="common">HHV-5</name>
    <name type="synonym">Human herpesvirus 5</name>
    <dbReference type="NCBI Taxonomy" id="10359"/>
    <lineage>
        <taxon>Viruses</taxon>
        <taxon>Duplodnaviria</taxon>
        <taxon>Heunggongvirae</taxon>
        <taxon>Peploviricota</taxon>
        <taxon>Herviviricetes</taxon>
        <taxon>Herpesvirales</taxon>
        <taxon>Orthoherpesviridae</taxon>
        <taxon>Betaherpesvirinae</taxon>
        <taxon>Cytomegalovirus</taxon>
        <taxon>Cytomegalovirus humanbeta5</taxon>
    </lineage>
</organism>
<keyword evidence="1" id="KW-0812">Transmembrane</keyword>
<keyword evidence="1" id="KW-1133">Transmembrane helix</keyword>
<accession>A0A0G2T821</accession>
<sequence length="343" mass="39039">MLGIHAMLVMLNYHWIQLTTNNDARNNNTDTIFVSLLTGPNGITRTAVGGLYSNYTNLTEVFGFTQANTTTNSSAEDNWSVMNLTETCINRGESYLTTIWLLSCAQNTSYWYSGNAYNYTDDNNTTCGSKISKYLLGMCKLWESWVANDTSHNTTRIELLKNETRCTLPAKQYTLNATVEWYIKSEGDIPKEFMNYAILNSVAVLTCGLQEAYILDMTRRITYLFSMSCIGITSIISIILASLSLLILICYYRCGRLLICPRGFERLPEFTEEEEEKENLLTHKDIEVQVPIRTRRLLVPWIRESKMWTLPPPLPPRPPHLIEFPPSPPSSPEPTHMVICIPS</sequence>
<organismHost>
    <name type="scientific">Homo sapiens</name>
    <name type="common">Human</name>
    <dbReference type="NCBI Taxonomy" id="9606"/>
</organismHost>
<dbReference type="Pfam" id="PF17582">
    <property type="entry name" value="UL20"/>
    <property type="match status" value="1"/>
</dbReference>
<evidence type="ECO:0000313" key="3">
    <source>
        <dbReference type="Proteomes" id="UP000158117"/>
    </source>
</evidence>
<feature type="transmembrane region" description="Helical" evidence="1">
    <location>
        <begin position="221"/>
        <end position="252"/>
    </location>
</feature>
<gene>
    <name evidence="2" type="primary">UL20</name>
</gene>
<dbReference type="Proteomes" id="UP000158117">
    <property type="component" value="Segment"/>
</dbReference>
<keyword evidence="1" id="KW-0472">Membrane</keyword>
<evidence type="ECO:0000313" key="2">
    <source>
        <dbReference type="EMBL" id="AKI08247.1"/>
    </source>
</evidence>
<dbReference type="EMBL" id="KP745637">
    <property type="protein sequence ID" value="AKI08247.1"/>
    <property type="molecule type" value="Genomic_DNA"/>
</dbReference>